<feature type="transmembrane region" description="Helical" evidence="8">
    <location>
        <begin position="20"/>
        <end position="39"/>
    </location>
</feature>
<dbReference type="GO" id="GO:0022857">
    <property type="term" value="F:transmembrane transporter activity"/>
    <property type="evidence" value="ECO:0007669"/>
    <property type="project" value="InterPro"/>
</dbReference>
<feature type="transmembrane region" description="Helical" evidence="8">
    <location>
        <begin position="184"/>
        <end position="204"/>
    </location>
</feature>
<dbReference type="PANTHER" id="PTHR30614:SF0">
    <property type="entry name" value="L-CYSTINE TRANSPORT SYSTEM PERMEASE PROTEIN TCYL"/>
    <property type="match status" value="1"/>
</dbReference>
<evidence type="ECO:0000256" key="6">
    <source>
        <dbReference type="ARBA" id="ARBA00022989"/>
    </source>
</evidence>
<evidence type="ECO:0000313" key="11">
    <source>
        <dbReference type="Proteomes" id="UP000050482"/>
    </source>
</evidence>
<keyword evidence="3" id="KW-1003">Cell membrane</keyword>
<dbReference type="PATRIC" id="fig|471514.4.peg.2223"/>
<feature type="transmembrane region" description="Helical" evidence="8">
    <location>
        <begin position="51"/>
        <end position="75"/>
    </location>
</feature>
<evidence type="ECO:0000256" key="4">
    <source>
        <dbReference type="ARBA" id="ARBA00022692"/>
    </source>
</evidence>
<comment type="similarity">
    <text evidence="8">Belongs to the binding-protein-dependent transport system permease family.</text>
</comment>
<dbReference type="EMBL" id="LJCO01000058">
    <property type="protein sequence ID" value="KPV43093.1"/>
    <property type="molecule type" value="Genomic_DNA"/>
</dbReference>
<keyword evidence="5" id="KW-0029">Amino-acid transport</keyword>
<evidence type="ECO:0000256" key="1">
    <source>
        <dbReference type="ARBA" id="ARBA00004651"/>
    </source>
</evidence>
<evidence type="ECO:0000259" key="9">
    <source>
        <dbReference type="PROSITE" id="PS50928"/>
    </source>
</evidence>
<organism evidence="10 11">
    <name type="scientific">Alicyclobacillus ferrooxydans</name>
    <dbReference type="NCBI Taxonomy" id="471514"/>
    <lineage>
        <taxon>Bacteria</taxon>
        <taxon>Bacillati</taxon>
        <taxon>Bacillota</taxon>
        <taxon>Bacilli</taxon>
        <taxon>Bacillales</taxon>
        <taxon>Alicyclobacillaceae</taxon>
        <taxon>Alicyclobacillus</taxon>
    </lineage>
</organism>
<keyword evidence="11" id="KW-1185">Reference proteome</keyword>
<keyword evidence="4 8" id="KW-0812">Transmembrane</keyword>
<evidence type="ECO:0000256" key="5">
    <source>
        <dbReference type="ARBA" id="ARBA00022970"/>
    </source>
</evidence>
<reference evidence="10 11" key="1">
    <citation type="submission" date="2015-09" db="EMBL/GenBank/DDBJ databases">
        <title>Draft genome sequence of Alicyclobacillus ferrooxydans DSM 22381.</title>
        <authorList>
            <person name="Hemp J."/>
        </authorList>
    </citation>
    <scope>NUCLEOTIDE SEQUENCE [LARGE SCALE GENOMIC DNA]</scope>
    <source>
        <strain evidence="10 11">TC-34</strain>
    </source>
</reference>
<dbReference type="AlphaFoldDB" id="A0A0N8PP19"/>
<dbReference type="STRING" id="471514.AN477_14260"/>
<evidence type="ECO:0000256" key="2">
    <source>
        <dbReference type="ARBA" id="ARBA00022448"/>
    </source>
</evidence>
<keyword evidence="6 8" id="KW-1133">Transmembrane helix</keyword>
<dbReference type="InterPro" id="IPR035906">
    <property type="entry name" value="MetI-like_sf"/>
</dbReference>
<gene>
    <name evidence="10" type="ORF">AN477_14260</name>
</gene>
<keyword evidence="7 8" id="KW-0472">Membrane</keyword>
<dbReference type="OrthoDB" id="9805999at2"/>
<dbReference type="InterPro" id="IPR000515">
    <property type="entry name" value="MetI-like"/>
</dbReference>
<comment type="caution">
    <text evidence="10">The sequence shown here is derived from an EMBL/GenBank/DDBJ whole genome shotgun (WGS) entry which is preliminary data.</text>
</comment>
<accession>A0A0N8PP19</accession>
<keyword evidence="2 8" id="KW-0813">Transport</keyword>
<dbReference type="GO" id="GO:0043190">
    <property type="term" value="C:ATP-binding cassette (ABC) transporter complex"/>
    <property type="evidence" value="ECO:0007669"/>
    <property type="project" value="InterPro"/>
</dbReference>
<feature type="transmembrane region" description="Helical" evidence="8">
    <location>
        <begin position="132"/>
        <end position="151"/>
    </location>
</feature>
<dbReference type="PROSITE" id="PS50928">
    <property type="entry name" value="ABC_TM1"/>
    <property type="match status" value="1"/>
</dbReference>
<dbReference type="InterPro" id="IPR043429">
    <property type="entry name" value="ArtM/GltK/GlnP/TcyL/YhdX-like"/>
</dbReference>
<evidence type="ECO:0000256" key="3">
    <source>
        <dbReference type="ARBA" id="ARBA00022475"/>
    </source>
</evidence>
<evidence type="ECO:0000256" key="7">
    <source>
        <dbReference type="ARBA" id="ARBA00023136"/>
    </source>
</evidence>
<evidence type="ECO:0000256" key="8">
    <source>
        <dbReference type="RuleBase" id="RU363032"/>
    </source>
</evidence>
<feature type="domain" description="ABC transmembrane type-1" evidence="9">
    <location>
        <begin position="15"/>
        <end position="203"/>
    </location>
</feature>
<dbReference type="Gene3D" id="1.10.3720.10">
    <property type="entry name" value="MetI-like"/>
    <property type="match status" value="1"/>
</dbReference>
<dbReference type="RefSeq" id="WP_054969833.1">
    <property type="nucleotide sequence ID" value="NZ_LJCO01000058.1"/>
</dbReference>
<sequence>MHIVGLYISPIAIGALKDLILTILSTLLSFVLGILFAAGRLYGHPVIKLVIGWYVEIIRGLPAILQLFIIFFGLTQIGINLSPLTAGLIWLVAYGTGYAVEIFRSGIMDVAQGQREAASALGLGRWITMRKVIVPQAFALMLPALTSFVVLQLKNTTLLYLIGYADIMYQARLGADATEAPGTLYLMAAAAYLIMSLVIGRIGYRLEKRATAYR</sequence>
<dbReference type="Pfam" id="PF00528">
    <property type="entry name" value="BPD_transp_1"/>
    <property type="match status" value="1"/>
</dbReference>
<dbReference type="Proteomes" id="UP000050482">
    <property type="component" value="Unassembled WGS sequence"/>
</dbReference>
<dbReference type="SUPFAM" id="SSF161098">
    <property type="entry name" value="MetI-like"/>
    <property type="match status" value="1"/>
</dbReference>
<proteinExistence type="inferred from homology"/>
<evidence type="ECO:0000313" key="10">
    <source>
        <dbReference type="EMBL" id="KPV43093.1"/>
    </source>
</evidence>
<dbReference type="InterPro" id="IPR010065">
    <property type="entry name" value="AA_ABC_transptr_permease_3TM"/>
</dbReference>
<dbReference type="GO" id="GO:0006865">
    <property type="term" value="P:amino acid transport"/>
    <property type="evidence" value="ECO:0007669"/>
    <property type="project" value="UniProtKB-KW"/>
</dbReference>
<name>A0A0N8PP19_9BACL</name>
<dbReference type="PANTHER" id="PTHR30614">
    <property type="entry name" value="MEMBRANE COMPONENT OF AMINO ACID ABC TRANSPORTER"/>
    <property type="match status" value="1"/>
</dbReference>
<dbReference type="CDD" id="cd06261">
    <property type="entry name" value="TM_PBP2"/>
    <property type="match status" value="1"/>
</dbReference>
<feature type="transmembrane region" description="Helical" evidence="8">
    <location>
        <begin position="81"/>
        <end position="100"/>
    </location>
</feature>
<dbReference type="NCBIfam" id="TIGR01726">
    <property type="entry name" value="HEQRo_perm_3TM"/>
    <property type="match status" value="1"/>
</dbReference>
<protein>
    <recommendedName>
        <fullName evidence="9">ABC transmembrane type-1 domain-containing protein</fullName>
    </recommendedName>
</protein>
<comment type="subcellular location">
    <subcellularLocation>
        <location evidence="1 8">Cell membrane</location>
        <topology evidence="1 8">Multi-pass membrane protein</topology>
    </subcellularLocation>
</comment>